<accession>A0A2S4UC94</accession>
<dbReference type="SUPFAM" id="SSF46689">
    <property type="entry name" value="Homeodomain-like"/>
    <property type="match status" value="1"/>
</dbReference>
<dbReference type="PANTHER" id="PTHR19303">
    <property type="entry name" value="TRANSPOSON"/>
    <property type="match status" value="1"/>
</dbReference>
<comment type="caution">
    <text evidence="3">The sequence shown here is derived from an EMBL/GenBank/DDBJ whole genome shotgun (WGS) entry which is preliminary data.</text>
</comment>
<evidence type="ECO:0000313" key="3">
    <source>
        <dbReference type="EMBL" id="POV94918.1"/>
    </source>
</evidence>
<protein>
    <recommendedName>
        <fullName evidence="2">HTH CENPB-type domain-containing protein</fullName>
    </recommendedName>
</protein>
<dbReference type="InterPro" id="IPR006600">
    <property type="entry name" value="HTH_CenpB_DNA-bd_dom"/>
</dbReference>
<keyword evidence="1" id="KW-0238">DNA-binding</keyword>
<dbReference type="Proteomes" id="UP000239156">
    <property type="component" value="Unassembled WGS sequence"/>
</dbReference>
<evidence type="ECO:0000313" key="4">
    <source>
        <dbReference type="Proteomes" id="UP000239156"/>
    </source>
</evidence>
<feature type="domain" description="HTH CENPB-type" evidence="2">
    <location>
        <begin position="173"/>
        <end position="247"/>
    </location>
</feature>
<gene>
    <name evidence="3" type="ORF">PSTT_16574</name>
</gene>
<reference evidence="3" key="1">
    <citation type="submission" date="2017-12" db="EMBL/GenBank/DDBJ databases">
        <title>Gene loss provides genomic basis for host adaptation in cereal stripe rust fungi.</title>
        <authorList>
            <person name="Xia C."/>
        </authorList>
    </citation>
    <scope>NUCLEOTIDE SEQUENCE [LARGE SCALE GENOMIC DNA]</scope>
    <source>
        <strain evidence="3">93-210</strain>
    </source>
</reference>
<dbReference type="EMBL" id="PKSL01000380">
    <property type="protein sequence ID" value="POV94918.1"/>
    <property type="molecule type" value="Genomic_DNA"/>
</dbReference>
<proteinExistence type="predicted"/>
<keyword evidence="4" id="KW-1185">Reference proteome</keyword>
<dbReference type="Gene3D" id="1.10.10.60">
    <property type="entry name" value="Homeodomain-like"/>
    <property type="match status" value="1"/>
</dbReference>
<dbReference type="GO" id="GO:0003677">
    <property type="term" value="F:DNA binding"/>
    <property type="evidence" value="ECO:0007669"/>
    <property type="project" value="UniProtKB-KW"/>
</dbReference>
<dbReference type="VEuPathDB" id="FungiDB:PSTT_16574"/>
<evidence type="ECO:0000259" key="2">
    <source>
        <dbReference type="PROSITE" id="PS51253"/>
    </source>
</evidence>
<dbReference type="InterPro" id="IPR009057">
    <property type="entry name" value="Homeodomain-like_sf"/>
</dbReference>
<dbReference type="VEuPathDB" id="FungiDB:PSHT_09490"/>
<dbReference type="GO" id="GO:0005634">
    <property type="term" value="C:nucleus"/>
    <property type="evidence" value="ECO:0007669"/>
    <property type="project" value="TreeGrafter"/>
</dbReference>
<dbReference type="Pfam" id="PF03221">
    <property type="entry name" value="HTH_Tnp_Tc5"/>
    <property type="match status" value="1"/>
</dbReference>
<evidence type="ECO:0000256" key="1">
    <source>
        <dbReference type="ARBA" id="ARBA00023125"/>
    </source>
</evidence>
<name>A0A2S4UC94_9BASI</name>
<dbReference type="PANTHER" id="PTHR19303:SF73">
    <property type="entry name" value="PROTEIN PDC2"/>
    <property type="match status" value="1"/>
</dbReference>
<dbReference type="InterPro" id="IPR050863">
    <property type="entry name" value="CenT-Element_Derived"/>
</dbReference>
<dbReference type="PROSITE" id="PS51253">
    <property type="entry name" value="HTH_CENPB"/>
    <property type="match status" value="1"/>
</dbReference>
<organism evidence="3 4">
    <name type="scientific">Puccinia striiformis</name>
    <dbReference type="NCBI Taxonomy" id="27350"/>
    <lineage>
        <taxon>Eukaryota</taxon>
        <taxon>Fungi</taxon>
        <taxon>Dikarya</taxon>
        <taxon>Basidiomycota</taxon>
        <taxon>Pucciniomycotina</taxon>
        <taxon>Pucciniomycetes</taxon>
        <taxon>Pucciniales</taxon>
        <taxon>Pucciniaceae</taxon>
        <taxon>Puccinia</taxon>
    </lineage>
</organism>
<dbReference type="AlphaFoldDB" id="A0A2S4UC94"/>
<sequence length="355" mass="40379">MNEGESLTAYEEEWLDVEGNLVSGELLISHLSTISSASSNQSICLSSDDLKTVLEINNFRPKDSTKVTLQKKAVTKKNQLKQIPTSRKQSQPTKVLAKSLDVVCSNSQISNASYAEKVQVLDWHHKNGTDQTKTCEHFKNIFPQLRIKKPLLSKWLKAKDSICEKHQQSSHNATKQIQTVSYPKVEAALSEWMTQAIHYGLPVSGEILKEKWQDFARLGRIPSEEWLKLSSGWLESFKNQHQICVFRKHSEAASVDITVVESEIVRMQEITKDYELKDIFNMDKTGLFYSMPPDVGLAFKATHGVKSDKTWMTIALTCNPDGSKKKPPLFIGKSKKPQCFKGHTANYYNYQHYKH</sequence>